<keyword evidence="2" id="KW-0732">Signal</keyword>
<evidence type="ECO:0000256" key="2">
    <source>
        <dbReference type="SAM" id="SignalP"/>
    </source>
</evidence>
<evidence type="ECO:0000313" key="3">
    <source>
        <dbReference type="EMBL" id="MBO8459436.1"/>
    </source>
</evidence>
<reference evidence="3" key="2">
    <citation type="journal article" date="2021" name="PeerJ">
        <title>Extensive microbial diversity within the chicken gut microbiome revealed by metagenomics and culture.</title>
        <authorList>
            <person name="Gilroy R."/>
            <person name="Ravi A."/>
            <person name="Getino M."/>
            <person name="Pursley I."/>
            <person name="Horton D.L."/>
            <person name="Alikhan N.F."/>
            <person name="Baker D."/>
            <person name="Gharbi K."/>
            <person name="Hall N."/>
            <person name="Watson M."/>
            <person name="Adriaenssens E.M."/>
            <person name="Foster-Nyarko E."/>
            <person name="Jarju S."/>
            <person name="Secka A."/>
            <person name="Antonio M."/>
            <person name="Oren A."/>
            <person name="Chaudhuri R.R."/>
            <person name="La Ragione R."/>
            <person name="Hildebrand F."/>
            <person name="Pallen M.J."/>
        </authorList>
    </citation>
    <scope>NUCLEOTIDE SEQUENCE</scope>
    <source>
        <strain evidence="3">G3-3990</strain>
    </source>
</reference>
<feature type="compositionally biased region" description="Basic and acidic residues" evidence="1">
    <location>
        <begin position="221"/>
        <end position="233"/>
    </location>
</feature>
<proteinExistence type="predicted"/>
<gene>
    <name evidence="3" type="ORF">IAA73_03780</name>
</gene>
<organism evidence="3 4">
    <name type="scientific">Candidatus Gallipaludibacter merdavium</name>
    <dbReference type="NCBI Taxonomy" id="2840839"/>
    <lineage>
        <taxon>Bacteria</taxon>
        <taxon>Pseudomonadati</taxon>
        <taxon>Bacteroidota</taxon>
        <taxon>Bacteroidia</taxon>
        <taxon>Bacteroidales</taxon>
        <taxon>Candidatus Gallipaludibacter</taxon>
    </lineage>
</organism>
<protein>
    <recommendedName>
        <fullName evidence="5">Outer membrane protein beta-barrel domain-containing protein</fullName>
    </recommendedName>
</protein>
<feature type="chain" id="PRO_5038933695" description="Outer membrane protein beta-barrel domain-containing protein" evidence="2">
    <location>
        <begin position="21"/>
        <end position="534"/>
    </location>
</feature>
<accession>A0A9D9N3S8</accession>
<reference evidence="3" key="1">
    <citation type="submission" date="2020-10" db="EMBL/GenBank/DDBJ databases">
        <authorList>
            <person name="Gilroy R."/>
        </authorList>
    </citation>
    <scope>NUCLEOTIDE SEQUENCE</scope>
    <source>
        <strain evidence="3">G3-3990</strain>
    </source>
</reference>
<feature type="signal peptide" evidence="2">
    <location>
        <begin position="1"/>
        <end position="20"/>
    </location>
</feature>
<dbReference type="AlphaFoldDB" id="A0A9D9N3S8"/>
<sequence length="534" mass="59140">MMKKIMLLGAAFLVSFAAFAQFSGGDGSAENPYVIRTNADLKLLAEYVNSKGDVKTQVNWSKGKHFIIQADSLVAEVAIGKGGNAGFSLDDGVKLKLTAERYCTGERIPEWVKYKYYTVMQVGTKRFPTGILLREIYSWVESDVLLNEAFTFQGSLDGNGNTVFVNVASGDTTQLFVDSNGEVKNLHLLPYSQKTVAKVTEKPKPIEVKPQPKQLPEDSVLEEKYRPTHHTPDEEGGGNVIYVEKPKEQNVDSIATVMAEEAEYVKGHHQFAIGVRGGMASFLHNFGTQDGKWELGYTGMLDLQYAYYFGKKTPKKPSWGIRTGLGIGYASSSAYVAVDDRFELNDAEGDLIKYHVTADPVRERDARVQMEIAVMPSFTYNGLFVNVGPKFMFPLYGHYRQKITNPSIEAYYEKYGVTVKDEVITGVLTEEHQVTKGKWQGAKFDVTVGAEIGYEWALQNGNGLALGVYADYAVYSGYSNPSTAGSLIQLTQPGLSAEAPQANVTVLSLSQKTAKLGYFDYGLKLTYHFNFYQK</sequence>
<dbReference type="Proteomes" id="UP000823641">
    <property type="component" value="Unassembled WGS sequence"/>
</dbReference>
<comment type="caution">
    <text evidence="3">The sequence shown here is derived from an EMBL/GenBank/DDBJ whole genome shotgun (WGS) entry which is preliminary data.</text>
</comment>
<dbReference type="EMBL" id="JADIMG010000036">
    <property type="protein sequence ID" value="MBO8459436.1"/>
    <property type="molecule type" value="Genomic_DNA"/>
</dbReference>
<evidence type="ECO:0000313" key="4">
    <source>
        <dbReference type="Proteomes" id="UP000823641"/>
    </source>
</evidence>
<name>A0A9D9N3S8_9BACT</name>
<feature type="region of interest" description="Disordered" evidence="1">
    <location>
        <begin position="203"/>
        <end position="239"/>
    </location>
</feature>
<evidence type="ECO:0008006" key="5">
    <source>
        <dbReference type="Google" id="ProtNLM"/>
    </source>
</evidence>
<evidence type="ECO:0000256" key="1">
    <source>
        <dbReference type="SAM" id="MobiDB-lite"/>
    </source>
</evidence>